<evidence type="ECO:0000313" key="3">
    <source>
        <dbReference type="WBParaSite" id="ACRNAN_Path_1589.g6166.t1"/>
    </source>
</evidence>
<protein>
    <submittedName>
        <fullName evidence="3">Uncharacterized protein</fullName>
    </submittedName>
</protein>
<organism evidence="2 3">
    <name type="scientific">Acrobeloides nanus</name>
    <dbReference type="NCBI Taxonomy" id="290746"/>
    <lineage>
        <taxon>Eukaryota</taxon>
        <taxon>Metazoa</taxon>
        <taxon>Ecdysozoa</taxon>
        <taxon>Nematoda</taxon>
        <taxon>Chromadorea</taxon>
        <taxon>Rhabditida</taxon>
        <taxon>Tylenchina</taxon>
        <taxon>Cephalobomorpha</taxon>
        <taxon>Cephaloboidea</taxon>
        <taxon>Cephalobidae</taxon>
        <taxon>Acrobeloides</taxon>
    </lineage>
</organism>
<feature type="region of interest" description="Disordered" evidence="1">
    <location>
        <begin position="127"/>
        <end position="161"/>
    </location>
</feature>
<accession>A0A914C2E8</accession>
<feature type="region of interest" description="Disordered" evidence="1">
    <location>
        <begin position="186"/>
        <end position="209"/>
    </location>
</feature>
<dbReference type="AlphaFoldDB" id="A0A914C2E8"/>
<evidence type="ECO:0000313" key="2">
    <source>
        <dbReference type="Proteomes" id="UP000887540"/>
    </source>
</evidence>
<feature type="compositionally biased region" description="Basic and acidic residues" evidence="1">
    <location>
        <begin position="190"/>
        <end position="209"/>
    </location>
</feature>
<proteinExistence type="predicted"/>
<sequence>MLRYLGRVSNSLKNLHNFSAAPSIDALTRPYSRGNSKRLEDYDENKWIFLDKYCLGQAMTLTGEIGGRVSSSKDRYKVIKSSELPDDIRREMFELDDEESDILFMDLEEDEDFEDILERIREYENSGKLHKAKSASPGKKTKSEKSEKIDKKANQDSEISNEELMNMILENEDLEEVLPRLKKLLNNEKSYSENDATKSDDAKKEDFKK</sequence>
<name>A0A914C2E8_9BILA</name>
<reference evidence="3" key="1">
    <citation type="submission" date="2022-11" db="UniProtKB">
        <authorList>
            <consortium name="WormBaseParasite"/>
        </authorList>
    </citation>
    <scope>IDENTIFICATION</scope>
</reference>
<dbReference type="WBParaSite" id="ACRNAN_Path_1589.g6166.t1">
    <property type="protein sequence ID" value="ACRNAN_Path_1589.g6166.t1"/>
    <property type="gene ID" value="ACRNAN_Path_1589.g6166"/>
</dbReference>
<keyword evidence="2" id="KW-1185">Reference proteome</keyword>
<feature type="compositionally biased region" description="Basic and acidic residues" evidence="1">
    <location>
        <begin position="141"/>
        <end position="155"/>
    </location>
</feature>
<dbReference type="Proteomes" id="UP000887540">
    <property type="component" value="Unplaced"/>
</dbReference>
<evidence type="ECO:0000256" key="1">
    <source>
        <dbReference type="SAM" id="MobiDB-lite"/>
    </source>
</evidence>